<dbReference type="AlphaFoldDB" id="A0A2T3A7W1"/>
<name>A0A2T3A7W1_9PEZI</name>
<keyword evidence="2" id="KW-1185">Reference proteome</keyword>
<dbReference type="Proteomes" id="UP000241462">
    <property type="component" value="Unassembled WGS sequence"/>
</dbReference>
<dbReference type="InParanoid" id="A0A2T3A7W1"/>
<accession>A0A2T3A7W1</accession>
<organism evidence="1 2">
    <name type="scientific">Coniella lustricola</name>
    <dbReference type="NCBI Taxonomy" id="2025994"/>
    <lineage>
        <taxon>Eukaryota</taxon>
        <taxon>Fungi</taxon>
        <taxon>Dikarya</taxon>
        <taxon>Ascomycota</taxon>
        <taxon>Pezizomycotina</taxon>
        <taxon>Sordariomycetes</taxon>
        <taxon>Sordariomycetidae</taxon>
        <taxon>Diaporthales</taxon>
        <taxon>Schizoparmaceae</taxon>
        <taxon>Coniella</taxon>
    </lineage>
</organism>
<evidence type="ECO:0000313" key="1">
    <source>
        <dbReference type="EMBL" id="PSR85478.1"/>
    </source>
</evidence>
<dbReference type="EMBL" id="KZ678442">
    <property type="protein sequence ID" value="PSR85478.1"/>
    <property type="molecule type" value="Genomic_DNA"/>
</dbReference>
<protein>
    <submittedName>
        <fullName evidence="1">Uncharacterized protein</fullName>
    </submittedName>
</protein>
<sequence length="215" mass="24602">MRVRWLKDSRDNEAAFFFSTQAFKEGCLYHIGYTSLLIPRRSDTGSFRRVKNRPKLNSLKYQSSTGRPLRQTHFMTDDGRDEVIPRSGCNGPIIGSFSPVTQFPISTFTIPHHSAFSRRPSLAMFDHILAYGLDTCKIEDSSTVRLLGPHALAIFRKKFCRWLTRPFSMRLMHMSRSSTCSRSQSTGILPAWRHVVLIAASNRPYLCDDLVSWPV</sequence>
<reference evidence="1 2" key="1">
    <citation type="journal article" date="2018" name="Mycol. Prog.">
        <title>Coniella lustricola, a new species from submerged detritus.</title>
        <authorList>
            <person name="Raudabaugh D.B."/>
            <person name="Iturriaga T."/>
            <person name="Carver A."/>
            <person name="Mondo S."/>
            <person name="Pangilinan J."/>
            <person name="Lipzen A."/>
            <person name="He G."/>
            <person name="Amirebrahimi M."/>
            <person name="Grigoriev I.V."/>
            <person name="Miller A.N."/>
        </authorList>
    </citation>
    <scope>NUCLEOTIDE SEQUENCE [LARGE SCALE GENOMIC DNA]</scope>
    <source>
        <strain evidence="1 2">B22-T-1</strain>
    </source>
</reference>
<evidence type="ECO:0000313" key="2">
    <source>
        <dbReference type="Proteomes" id="UP000241462"/>
    </source>
</evidence>
<proteinExistence type="predicted"/>
<gene>
    <name evidence="1" type="ORF">BD289DRAFT_259625</name>
</gene>